<sequence length="216" mass="24544">MTFLFMMAVGFVEYVPVLWLALTLFRCDVRVYGKKTLIIAFFGAVVFYIVRFQYGLQSLGGPVATLVNTVLWFRFLFGFPLRNALLMTVSGFVLAVCAETLVNLLLIEAANLSFAELTASYGWMALSVTLESALTLLIVGVLRRMRWGFSFLSARRPIRLRQNVHVLAFIVCGVLVSSLFLELLRSRVFDPFMVFIVFTLVVLFGFYSSMHKERED</sequence>
<evidence type="ECO:0000313" key="3">
    <source>
        <dbReference type="Proteomes" id="UP000298246"/>
    </source>
</evidence>
<feature type="transmembrane region" description="Helical" evidence="1">
    <location>
        <begin position="192"/>
        <end position="210"/>
    </location>
</feature>
<accession>A0A4Y8Q973</accession>
<feature type="transmembrane region" description="Helical" evidence="1">
    <location>
        <begin position="163"/>
        <end position="180"/>
    </location>
</feature>
<evidence type="ECO:0000313" key="2">
    <source>
        <dbReference type="EMBL" id="TFE91263.1"/>
    </source>
</evidence>
<proteinExistence type="predicted"/>
<gene>
    <name evidence="2" type="ORF">B5M42_02115</name>
</gene>
<protein>
    <submittedName>
        <fullName evidence="2">Uncharacterized protein</fullName>
    </submittedName>
</protein>
<feature type="transmembrane region" description="Helical" evidence="1">
    <location>
        <begin position="37"/>
        <end position="54"/>
    </location>
</feature>
<feature type="transmembrane region" description="Helical" evidence="1">
    <location>
        <begin position="84"/>
        <end position="107"/>
    </location>
</feature>
<feature type="transmembrane region" description="Helical" evidence="1">
    <location>
        <begin position="60"/>
        <end position="77"/>
    </location>
</feature>
<keyword evidence="1" id="KW-0472">Membrane</keyword>
<keyword evidence="3" id="KW-1185">Reference proteome</keyword>
<name>A0A4Y8Q973_9BACL</name>
<organism evidence="2 3">
    <name type="scientific">Paenibacillus athensensis</name>
    <dbReference type="NCBI Taxonomy" id="1967502"/>
    <lineage>
        <taxon>Bacteria</taxon>
        <taxon>Bacillati</taxon>
        <taxon>Bacillota</taxon>
        <taxon>Bacilli</taxon>
        <taxon>Bacillales</taxon>
        <taxon>Paenibacillaceae</taxon>
        <taxon>Paenibacillus</taxon>
    </lineage>
</organism>
<dbReference type="EMBL" id="MYFO01000002">
    <property type="protein sequence ID" value="TFE91263.1"/>
    <property type="molecule type" value="Genomic_DNA"/>
</dbReference>
<dbReference type="AlphaFoldDB" id="A0A4Y8Q973"/>
<dbReference type="RefSeq" id="WP_134749208.1">
    <property type="nucleotide sequence ID" value="NZ_MYFO02000004.1"/>
</dbReference>
<comment type="caution">
    <text evidence="2">The sequence shown here is derived from an EMBL/GenBank/DDBJ whole genome shotgun (WGS) entry which is preliminary data.</text>
</comment>
<evidence type="ECO:0000256" key="1">
    <source>
        <dbReference type="SAM" id="Phobius"/>
    </source>
</evidence>
<dbReference type="Proteomes" id="UP000298246">
    <property type="component" value="Unassembled WGS sequence"/>
</dbReference>
<reference evidence="2 3" key="1">
    <citation type="submission" date="2017-03" db="EMBL/GenBank/DDBJ databases">
        <title>Isolation of Levoglucosan Utilizing Bacteria.</title>
        <authorList>
            <person name="Arya A.S."/>
        </authorList>
    </citation>
    <scope>NUCLEOTIDE SEQUENCE [LARGE SCALE GENOMIC DNA]</scope>
    <source>
        <strain evidence="2 3">MEC069</strain>
    </source>
</reference>
<feature type="transmembrane region" description="Helical" evidence="1">
    <location>
        <begin position="119"/>
        <end position="142"/>
    </location>
</feature>
<feature type="transmembrane region" description="Helical" evidence="1">
    <location>
        <begin position="6"/>
        <end position="25"/>
    </location>
</feature>
<keyword evidence="1" id="KW-1133">Transmembrane helix</keyword>
<keyword evidence="1" id="KW-0812">Transmembrane</keyword>